<accession>A0AAD9TP70</accession>
<keyword evidence="3" id="KW-1185">Reference proteome</keyword>
<dbReference type="GO" id="GO:0071933">
    <property type="term" value="F:Arp2/3 complex binding"/>
    <property type="evidence" value="ECO:0007669"/>
    <property type="project" value="TreeGrafter"/>
</dbReference>
<dbReference type="EMBL" id="JANJYI010000008">
    <property type="protein sequence ID" value="KAK2639336.1"/>
    <property type="molecule type" value="Genomic_DNA"/>
</dbReference>
<dbReference type="InterPro" id="IPR028288">
    <property type="entry name" value="SCAR/WAVE_fam"/>
</dbReference>
<evidence type="ECO:0000256" key="1">
    <source>
        <dbReference type="ARBA" id="ARBA00006993"/>
    </source>
</evidence>
<dbReference type="Proteomes" id="UP001280121">
    <property type="component" value="Unassembled WGS sequence"/>
</dbReference>
<dbReference type="GO" id="GO:0034237">
    <property type="term" value="F:protein kinase A regulatory subunit binding"/>
    <property type="evidence" value="ECO:0007669"/>
    <property type="project" value="TreeGrafter"/>
</dbReference>
<reference evidence="2" key="1">
    <citation type="journal article" date="2023" name="Plant J.">
        <title>Genome sequences and population genomics provide insights into the demographic history, inbreeding, and mutation load of two 'living fossil' tree species of Dipteronia.</title>
        <authorList>
            <person name="Feng Y."/>
            <person name="Comes H.P."/>
            <person name="Chen J."/>
            <person name="Zhu S."/>
            <person name="Lu R."/>
            <person name="Zhang X."/>
            <person name="Li P."/>
            <person name="Qiu J."/>
            <person name="Olsen K.M."/>
            <person name="Qiu Y."/>
        </authorList>
    </citation>
    <scope>NUCLEOTIDE SEQUENCE</scope>
    <source>
        <strain evidence="2">KIB01</strain>
    </source>
</reference>
<dbReference type="AlphaFoldDB" id="A0AAD9TP70"/>
<dbReference type="GO" id="GO:0005856">
    <property type="term" value="C:cytoskeleton"/>
    <property type="evidence" value="ECO:0007669"/>
    <property type="project" value="UniProtKB-SubCell"/>
</dbReference>
<dbReference type="GO" id="GO:0030036">
    <property type="term" value="P:actin cytoskeleton organization"/>
    <property type="evidence" value="ECO:0007669"/>
    <property type="project" value="InterPro"/>
</dbReference>
<sequence length="59" mass="6463">MAGLVGAMHQLSDLTEFAAEIFHDLHAEVMATSTRGCGLMIRVQLLRAEFPSIEKAFLS</sequence>
<organism evidence="2 3">
    <name type="scientific">Dipteronia dyeriana</name>
    <dbReference type="NCBI Taxonomy" id="168575"/>
    <lineage>
        <taxon>Eukaryota</taxon>
        <taxon>Viridiplantae</taxon>
        <taxon>Streptophyta</taxon>
        <taxon>Embryophyta</taxon>
        <taxon>Tracheophyta</taxon>
        <taxon>Spermatophyta</taxon>
        <taxon>Magnoliopsida</taxon>
        <taxon>eudicotyledons</taxon>
        <taxon>Gunneridae</taxon>
        <taxon>Pentapetalae</taxon>
        <taxon>rosids</taxon>
        <taxon>malvids</taxon>
        <taxon>Sapindales</taxon>
        <taxon>Sapindaceae</taxon>
        <taxon>Hippocastanoideae</taxon>
        <taxon>Acereae</taxon>
        <taxon>Dipteronia</taxon>
    </lineage>
</organism>
<evidence type="ECO:0000313" key="2">
    <source>
        <dbReference type="EMBL" id="KAK2639336.1"/>
    </source>
</evidence>
<dbReference type="Gene3D" id="1.20.5.340">
    <property type="match status" value="1"/>
</dbReference>
<dbReference type="PANTHER" id="PTHR12902:SF1">
    <property type="entry name" value="WISKOTT-ALDRICH SYNDROME PROTEIN FAMILY MEMBER"/>
    <property type="match status" value="1"/>
</dbReference>
<protein>
    <submittedName>
        <fullName evidence="2">Uncharacterized protein</fullName>
    </submittedName>
</protein>
<dbReference type="GO" id="GO:2000601">
    <property type="term" value="P:positive regulation of Arp2/3 complex-mediated actin nucleation"/>
    <property type="evidence" value="ECO:0007669"/>
    <property type="project" value="TreeGrafter"/>
</dbReference>
<name>A0AAD9TP70_9ROSI</name>
<proteinExistence type="inferred from homology"/>
<evidence type="ECO:0000313" key="3">
    <source>
        <dbReference type="Proteomes" id="UP001280121"/>
    </source>
</evidence>
<comment type="caution">
    <text evidence="2">The sequence shown here is derived from an EMBL/GenBank/DDBJ whole genome shotgun (WGS) entry which is preliminary data.</text>
</comment>
<gene>
    <name evidence="2" type="ORF">Ddye_027131</name>
</gene>
<comment type="similarity">
    <text evidence="1">Belongs to the SCAR/WAVE family.</text>
</comment>
<dbReference type="PANTHER" id="PTHR12902">
    <property type="entry name" value="WASP-1"/>
    <property type="match status" value="1"/>
</dbReference>
<dbReference type="GO" id="GO:0003779">
    <property type="term" value="F:actin binding"/>
    <property type="evidence" value="ECO:0007669"/>
    <property type="project" value="UniProtKB-KW"/>
</dbReference>